<reference evidence="1" key="1">
    <citation type="submission" date="2021-02" db="EMBL/GenBank/DDBJ databases">
        <authorList>
            <consortium name="DOE Joint Genome Institute"/>
            <person name="Ahrendt S."/>
            <person name="Looney B.P."/>
            <person name="Miyauchi S."/>
            <person name="Morin E."/>
            <person name="Drula E."/>
            <person name="Courty P.E."/>
            <person name="Chicoki N."/>
            <person name="Fauchery L."/>
            <person name="Kohler A."/>
            <person name="Kuo A."/>
            <person name="Labutti K."/>
            <person name="Pangilinan J."/>
            <person name="Lipzen A."/>
            <person name="Riley R."/>
            <person name="Andreopoulos W."/>
            <person name="He G."/>
            <person name="Johnson J."/>
            <person name="Barry K.W."/>
            <person name="Grigoriev I.V."/>
            <person name="Nagy L."/>
            <person name="Hibbett D."/>
            <person name="Henrissat B."/>
            <person name="Matheny P.B."/>
            <person name="Labbe J."/>
            <person name="Martin F."/>
        </authorList>
    </citation>
    <scope>NUCLEOTIDE SEQUENCE</scope>
    <source>
        <strain evidence="1">EC-137</strain>
    </source>
</reference>
<sequence>MADTTTTMLSRKTASQLIEVISSKASSSASVFVYDLAEQVGFGLLTKSLVNQSKDIASVVSMQTRAGAGLSLVGRLSQSTSQDGAKGSVLTAYTSPIGLAGMVPSLVHLPAPAPDCRLVLQVPTATAVGDKFAISPTLAPLNSALPILPDSFSVILSATPQESVDFAVAAYQVPTHVIHFFDHYSGAREVGDIKVPTESASTSATSDIKTVLGQVGYAPFDYVGDKDAHTVLVLLNGPMALAVKAVTSYASGLGVLIVRILRPWDEEAFRAVLPSTAKAVYVIEDVPAGVARGMVYSDVFSGLFVPGSNTPAVYSKVLDPVQAYDYLNNPPSLADFISATISQPLSLVETTLVSKMLLFSVPGTTLADVALRVEETFSSSDKLSSRLVTEFDVFSRPGGVKADRILLAPKNAQLDFAPLPFAIPLSAKEGSVNFLAVLDQSLLKSHIMLEHAKPGAVALVVTSWTAEELVEKLHPQTLALAKARKIRLCTIDAKAVASKIDSAAADSLQALVVHVAFLRLYFGMRATEEAVLKVAHDQYGRSAHGADLKIVNVLAWSALKEVDLTDASVEVEGSPLKDFGFNIIAVSDDGDTTVNGAKIGSWHDAAKHLLFPSAFTPPVAPSEEPYPQIPSLRPEVPERTYLITTVVKRRLTPLDYDRNVMHIEFDTSGTGLKYAIGEALGVHGWNDENEVLEFCHWYGVDPSRLITLPVPGDETKMHTRTIFQALQQQIDLFGKPPKSFFADLAEYAADTVDRHALQFIGSAEGSSTFKKLSEKDTVTFADVLRMYKSARPGIEVLCEMVGDVKPRHYSIASAQSVVGDRVDLLVVTVEWSAPSGSPRYGQCTRYLNSLQVGQKVTVSIKPSVMKLPPSDSQPIIMAGLGTGAAPFRAFLQHRAMLAEQNISIGPMYYYFGSRHRSQEYLYGEELEAFLLDGVLTKLGLAFSRDQPKKIYIQDKMLEDAPTLARMLHQDKGYFYLCGPTWPVPDVFEALRSALVKHHDHTLESAADFLESLKEEERYVLEVY</sequence>
<comment type="caution">
    <text evidence="1">The sequence shown here is derived from an EMBL/GenBank/DDBJ whole genome shotgun (WGS) entry which is preliminary data.</text>
</comment>
<gene>
    <name evidence="1" type="ORF">K488DRAFT_84637</name>
</gene>
<dbReference type="EMBL" id="MU273512">
    <property type="protein sequence ID" value="KAI0033794.1"/>
    <property type="molecule type" value="Genomic_DNA"/>
</dbReference>
<proteinExistence type="predicted"/>
<reference evidence="1" key="2">
    <citation type="journal article" date="2022" name="New Phytol.">
        <title>Evolutionary transition to the ectomycorrhizal habit in the genomes of a hyperdiverse lineage of mushroom-forming fungi.</title>
        <authorList>
            <person name="Looney B."/>
            <person name="Miyauchi S."/>
            <person name="Morin E."/>
            <person name="Drula E."/>
            <person name="Courty P.E."/>
            <person name="Kohler A."/>
            <person name="Kuo A."/>
            <person name="LaButti K."/>
            <person name="Pangilinan J."/>
            <person name="Lipzen A."/>
            <person name="Riley R."/>
            <person name="Andreopoulos W."/>
            <person name="He G."/>
            <person name="Johnson J."/>
            <person name="Nolan M."/>
            <person name="Tritt A."/>
            <person name="Barry K.W."/>
            <person name="Grigoriev I.V."/>
            <person name="Nagy L.G."/>
            <person name="Hibbett D."/>
            <person name="Henrissat B."/>
            <person name="Matheny P.B."/>
            <person name="Labbe J."/>
            <person name="Martin F.M."/>
        </authorList>
    </citation>
    <scope>NUCLEOTIDE SEQUENCE</scope>
    <source>
        <strain evidence="1">EC-137</strain>
    </source>
</reference>
<protein>
    <submittedName>
        <fullName evidence="1">Assimilatory sulfite reductase</fullName>
    </submittedName>
</protein>
<accession>A0ACB8QPT7</accession>
<evidence type="ECO:0000313" key="1">
    <source>
        <dbReference type="EMBL" id="KAI0033794.1"/>
    </source>
</evidence>
<evidence type="ECO:0000313" key="2">
    <source>
        <dbReference type="Proteomes" id="UP000814128"/>
    </source>
</evidence>
<dbReference type="Proteomes" id="UP000814128">
    <property type="component" value="Unassembled WGS sequence"/>
</dbReference>
<keyword evidence="2" id="KW-1185">Reference proteome</keyword>
<organism evidence="1 2">
    <name type="scientific">Vararia minispora EC-137</name>
    <dbReference type="NCBI Taxonomy" id="1314806"/>
    <lineage>
        <taxon>Eukaryota</taxon>
        <taxon>Fungi</taxon>
        <taxon>Dikarya</taxon>
        <taxon>Basidiomycota</taxon>
        <taxon>Agaricomycotina</taxon>
        <taxon>Agaricomycetes</taxon>
        <taxon>Russulales</taxon>
        <taxon>Lachnocladiaceae</taxon>
        <taxon>Vararia</taxon>
    </lineage>
</organism>
<name>A0ACB8QPT7_9AGAM</name>